<evidence type="ECO:0000313" key="1">
    <source>
        <dbReference type="EMBL" id="GFU05032.1"/>
    </source>
</evidence>
<sequence>MKKVVAEEKVVEGSESSNAVVGDGTWKTHGHTSLGCACTCLKLLLLLCIEHAGTVGSYATDQSWKRIPKTNSRFQPGQKNRSIFGYFARCWEGLSISIVYVNLVYLEKNIG</sequence>
<organism evidence="1 2">
    <name type="scientific">Nephila pilipes</name>
    <name type="common">Giant wood spider</name>
    <name type="synonym">Nephila maculata</name>
    <dbReference type="NCBI Taxonomy" id="299642"/>
    <lineage>
        <taxon>Eukaryota</taxon>
        <taxon>Metazoa</taxon>
        <taxon>Ecdysozoa</taxon>
        <taxon>Arthropoda</taxon>
        <taxon>Chelicerata</taxon>
        <taxon>Arachnida</taxon>
        <taxon>Araneae</taxon>
        <taxon>Araneomorphae</taxon>
        <taxon>Entelegynae</taxon>
        <taxon>Araneoidea</taxon>
        <taxon>Nephilidae</taxon>
        <taxon>Nephila</taxon>
    </lineage>
</organism>
<gene>
    <name evidence="1" type="ORF">NPIL_476181</name>
</gene>
<reference evidence="1" key="1">
    <citation type="submission" date="2020-08" db="EMBL/GenBank/DDBJ databases">
        <title>Multicomponent nature underlies the extraordinary mechanical properties of spider dragline silk.</title>
        <authorList>
            <person name="Kono N."/>
            <person name="Nakamura H."/>
            <person name="Mori M."/>
            <person name="Yoshida Y."/>
            <person name="Ohtoshi R."/>
            <person name="Malay A.D."/>
            <person name="Moran D.A.P."/>
            <person name="Tomita M."/>
            <person name="Numata K."/>
            <person name="Arakawa K."/>
        </authorList>
    </citation>
    <scope>NUCLEOTIDE SEQUENCE</scope>
</reference>
<protein>
    <submittedName>
        <fullName evidence="1">Uncharacterized protein</fullName>
    </submittedName>
</protein>
<proteinExistence type="predicted"/>
<dbReference type="AlphaFoldDB" id="A0A8X6Q3W3"/>
<dbReference type="Proteomes" id="UP000887013">
    <property type="component" value="Unassembled WGS sequence"/>
</dbReference>
<keyword evidence="2" id="KW-1185">Reference proteome</keyword>
<accession>A0A8X6Q3W3</accession>
<evidence type="ECO:0000313" key="2">
    <source>
        <dbReference type="Proteomes" id="UP000887013"/>
    </source>
</evidence>
<comment type="caution">
    <text evidence="1">The sequence shown here is derived from an EMBL/GenBank/DDBJ whole genome shotgun (WGS) entry which is preliminary data.</text>
</comment>
<dbReference type="EMBL" id="BMAW01123819">
    <property type="protein sequence ID" value="GFU05032.1"/>
    <property type="molecule type" value="Genomic_DNA"/>
</dbReference>
<name>A0A8X6Q3W3_NEPPI</name>